<dbReference type="Pfam" id="PF06245">
    <property type="entry name" value="DUF1015"/>
    <property type="match status" value="1"/>
</dbReference>
<evidence type="ECO:0000313" key="1">
    <source>
        <dbReference type="EMBL" id="GEJ56384.1"/>
    </source>
</evidence>
<proteinExistence type="predicted"/>
<dbReference type="AlphaFoldDB" id="A0A7I9VIZ8"/>
<evidence type="ECO:0000313" key="2">
    <source>
        <dbReference type="Proteomes" id="UP000503640"/>
    </source>
</evidence>
<sequence>MPEVLPFRGIRYAATRPATLSKLISPPYDAVSPAYRDELAARSPHNIIHVVLEKDRPGDDAVENRYVRSGRAFEAWLADGTLRQDAEPGFYLLEQGFTGPDGRRRVRRGLVVACRLHRYDEGVVLPHEKTLSGPKADRLEILKRVKANLSPIFALYEDERGEGQRALDAAIASAGEAAAEADSDDGTHHRIWRVVDPAAVAQLQAALAARKVFIADGHHRYESALVYRDLVDAEQPGLPDRAGHRYIMMTLCSMSDPGLVIYPTHRLLTGLKDFRLGRFLEELGRFFTVDTLLEDVRRPAGRAWAVSKLAEHAGKATTFLMVSAEDGRGRILTLRDDADMAGVPLPDNVTLRDLDVTALHSVLFQHLLGLSPRSQELGENVRYEMDAGEVVTRTLAGEFQLGFLVNPTPMWQVQAVAESGETMPQKSTFFYPKLASGLVLRKIHEELR</sequence>
<dbReference type="PIRSF" id="PIRSF033563">
    <property type="entry name" value="UCP033563"/>
    <property type="match status" value="1"/>
</dbReference>
<dbReference type="PANTHER" id="PTHR36454:SF1">
    <property type="entry name" value="DUF1015 DOMAIN-CONTAINING PROTEIN"/>
    <property type="match status" value="1"/>
</dbReference>
<dbReference type="Proteomes" id="UP000503640">
    <property type="component" value="Unassembled WGS sequence"/>
</dbReference>
<name>A0A7I9VIZ8_9BACT</name>
<comment type="caution">
    <text evidence="1">The sequence shown here is derived from an EMBL/GenBank/DDBJ whole genome shotgun (WGS) entry which is preliminary data.</text>
</comment>
<dbReference type="RefSeq" id="WP_176063807.1">
    <property type="nucleotide sequence ID" value="NZ_BJTG01000002.1"/>
</dbReference>
<gene>
    <name evidence="1" type="ORF">AMYX_11250</name>
</gene>
<dbReference type="PANTHER" id="PTHR36454">
    <property type="entry name" value="LMO2823 PROTEIN"/>
    <property type="match status" value="1"/>
</dbReference>
<dbReference type="EMBL" id="BJTG01000002">
    <property type="protein sequence ID" value="GEJ56384.1"/>
    <property type="molecule type" value="Genomic_DNA"/>
</dbReference>
<organism evidence="1 2">
    <name type="scientific">Anaeromyxobacter diazotrophicus</name>
    <dbReference type="NCBI Taxonomy" id="2590199"/>
    <lineage>
        <taxon>Bacteria</taxon>
        <taxon>Pseudomonadati</taxon>
        <taxon>Myxococcota</taxon>
        <taxon>Myxococcia</taxon>
        <taxon>Myxococcales</taxon>
        <taxon>Cystobacterineae</taxon>
        <taxon>Anaeromyxobacteraceae</taxon>
        <taxon>Anaeromyxobacter</taxon>
    </lineage>
</organism>
<protein>
    <recommendedName>
        <fullName evidence="3">DUF1015 domain-containing protein</fullName>
    </recommendedName>
</protein>
<reference evidence="2" key="1">
    <citation type="journal article" date="2020" name="Appl. Environ. Microbiol.">
        <title>Diazotrophic Anaeromyxobacter Isolates from Soils.</title>
        <authorList>
            <person name="Masuda Y."/>
            <person name="Yamanaka H."/>
            <person name="Xu Z.X."/>
            <person name="Shiratori Y."/>
            <person name="Aono T."/>
            <person name="Amachi S."/>
            <person name="Senoo K."/>
            <person name="Itoh H."/>
        </authorList>
    </citation>
    <scope>NUCLEOTIDE SEQUENCE [LARGE SCALE GENOMIC DNA]</scope>
    <source>
        <strain evidence="2">R267</strain>
    </source>
</reference>
<evidence type="ECO:0008006" key="3">
    <source>
        <dbReference type="Google" id="ProtNLM"/>
    </source>
</evidence>
<accession>A0A7I9VIZ8</accession>
<keyword evidence="2" id="KW-1185">Reference proteome</keyword>
<dbReference type="InterPro" id="IPR008323">
    <property type="entry name" value="UCP033563"/>
</dbReference>